<dbReference type="PROSITE" id="PS51318">
    <property type="entry name" value="TAT"/>
    <property type="match status" value="1"/>
</dbReference>
<name>C4WEU9_9HYPH</name>
<organism evidence="2 3">
    <name type="scientific">Brucella intermedia LMG 3301</name>
    <dbReference type="NCBI Taxonomy" id="641118"/>
    <lineage>
        <taxon>Bacteria</taxon>
        <taxon>Pseudomonadati</taxon>
        <taxon>Pseudomonadota</taxon>
        <taxon>Alphaproteobacteria</taxon>
        <taxon>Hyphomicrobiales</taxon>
        <taxon>Brucellaceae</taxon>
        <taxon>Brucella/Ochrobactrum group</taxon>
        <taxon>Brucella</taxon>
    </lineage>
</organism>
<sequence>MEENRMTTVFDGLSTREKRTLSRRDILKRGAGLSLGAMLVVSGNAVICPQFAWALETATLKPETMATLIQLARDIYPHDKLPDRFYAIAVKPYDADSAKDETLKKLIEDGVADLDKRAGAGGYLGVGWEEERVAILRDIEKSPFFQKVRSGLVTGLYNQKEIWPLFGYEGEAYSKGGYIQRGFDDIEWL</sequence>
<dbReference type="Proteomes" id="UP000004386">
    <property type="component" value="Unassembled WGS sequence"/>
</dbReference>
<keyword evidence="1" id="KW-0472">Membrane</keyword>
<reference evidence="2 3" key="1">
    <citation type="submission" date="2009-05" db="EMBL/GenBank/DDBJ databases">
        <authorList>
            <person name="Setubal J.C."/>
            <person name="Boyle S."/>
            <person name="Crasta O.R."/>
            <person name="Gillespie J.J."/>
            <person name="Kenyon R.W."/>
            <person name="Lu J."/>
            <person name="Mane S."/>
            <person name="Nagrani S."/>
            <person name="Shallom J.M."/>
            <person name="Shallom S."/>
            <person name="Shukla M."/>
            <person name="Snyder E.E."/>
            <person name="Sobral B.W."/>
            <person name="Wattam A.R."/>
            <person name="Will R."/>
            <person name="Williams K."/>
            <person name="Yoo H."/>
            <person name="Munk C."/>
            <person name="Tapia R."/>
            <person name="Green L."/>
            <person name="Rogers Y."/>
            <person name="Detter J.C."/>
            <person name="Bruce D."/>
            <person name="Brettin T.S."/>
            <person name="Tsolis R."/>
        </authorList>
    </citation>
    <scope>NUCLEOTIDE SEQUENCE [LARGE SCALE GENOMIC DNA]</scope>
    <source>
        <strain evidence="2 3">LMG 3301</strain>
    </source>
</reference>
<feature type="transmembrane region" description="Helical" evidence="1">
    <location>
        <begin position="26"/>
        <end position="47"/>
    </location>
</feature>
<keyword evidence="1" id="KW-1133">Transmembrane helix</keyword>
<evidence type="ECO:0008006" key="4">
    <source>
        <dbReference type="Google" id="ProtNLM"/>
    </source>
</evidence>
<keyword evidence="1" id="KW-0812">Transmembrane</keyword>
<proteinExistence type="predicted"/>
<accession>C4WEU9</accession>
<comment type="caution">
    <text evidence="2">The sequence shown here is derived from an EMBL/GenBank/DDBJ whole genome shotgun (WGS) entry which is preliminary data.</text>
</comment>
<protein>
    <recommendedName>
        <fullName evidence="4">Twin-arginine translocation pathway signal</fullName>
    </recommendedName>
</protein>
<evidence type="ECO:0000256" key="1">
    <source>
        <dbReference type="SAM" id="Phobius"/>
    </source>
</evidence>
<evidence type="ECO:0000313" key="2">
    <source>
        <dbReference type="EMBL" id="EEQ94734.1"/>
    </source>
</evidence>
<dbReference type="AlphaFoldDB" id="C4WEU9"/>
<dbReference type="EMBL" id="ACQA01000001">
    <property type="protein sequence ID" value="EEQ94734.1"/>
    <property type="molecule type" value="Genomic_DNA"/>
</dbReference>
<gene>
    <name evidence="2" type="ORF">OINT_1000060</name>
</gene>
<evidence type="ECO:0000313" key="3">
    <source>
        <dbReference type="Proteomes" id="UP000004386"/>
    </source>
</evidence>
<dbReference type="HOGENOM" id="CLU_102092_0_0_5"/>
<dbReference type="InterPro" id="IPR006311">
    <property type="entry name" value="TAT_signal"/>
</dbReference>